<dbReference type="KEGG" id="vg:18565634"/>
<dbReference type="GeneID" id="18565634"/>
<dbReference type="EMBL" id="GU580941">
    <property type="protein sequence ID" value="ADD80948.1"/>
    <property type="molecule type" value="Genomic_DNA"/>
</dbReference>
<reference evidence="1 2" key="1">
    <citation type="journal article" date="2011" name="Appl. Environ. Microbiol.">
        <title>Genomic and functional analyses of Rhodococcus equi phages ReqiPepy6, ReqiPoco6, ReqiPine5, and ReqiDocB7.</title>
        <authorList>
            <person name="Summer E.J."/>
            <person name="Liu M."/>
            <person name="Gill J.J."/>
            <person name="Grant M."/>
            <person name="Chan-Cortes T.N."/>
            <person name="Ferguson L."/>
            <person name="Janes C."/>
            <person name="Lange K."/>
            <person name="Bertoli M."/>
            <person name="Moore C."/>
            <person name="Orchard R.C."/>
            <person name="Cohen N."/>
            <person name="Young R."/>
        </authorList>
    </citation>
    <scope>NUCLEOTIDE SEQUENCE [LARGE SCALE GENOMIC DNA]</scope>
</reference>
<name>D4P7G8_9CAUD</name>
<evidence type="ECO:0000313" key="1">
    <source>
        <dbReference type="EMBL" id="ADD80948.1"/>
    </source>
</evidence>
<keyword evidence="2" id="KW-1185">Reference proteome</keyword>
<dbReference type="Proteomes" id="UP000002347">
    <property type="component" value="Segment"/>
</dbReference>
<organism evidence="1 2">
    <name type="scientific">Rhodococcus phage ReqiPepy6</name>
    <dbReference type="NCBI Taxonomy" id="691965"/>
    <lineage>
        <taxon>Viruses</taxon>
        <taxon>Duplodnaviria</taxon>
        <taxon>Heunggongvirae</taxon>
        <taxon>Uroviricota</taxon>
        <taxon>Caudoviricetes</taxon>
        <taxon>Pepyhexavirus</taxon>
        <taxon>Pepyhexavirus pepy6</taxon>
    </lineage>
</organism>
<proteinExistence type="predicted"/>
<sequence length="66" mass="7557">MPEREYWMVPLHESQPEDTYSRLLLKVSGQFADILTVDGGYEKIYLVTEETAPAQDDILKRVLADA</sequence>
<accession>D4P7G8</accession>
<evidence type="ECO:0000313" key="2">
    <source>
        <dbReference type="Proteomes" id="UP000002347"/>
    </source>
</evidence>
<protein>
    <submittedName>
        <fullName evidence="1">Gp057</fullName>
    </submittedName>
</protein>
<gene>
    <name evidence="1" type="ORF">Pepy6gene057</name>
</gene>
<dbReference type="RefSeq" id="YP_009017671.1">
    <property type="nucleotide sequence ID" value="NC_023735.1"/>
</dbReference>
<dbReference type="OrthoDB" id="37700at10239"/>